<dbReference type="PROSITE" id="PS50968">
    <property type="entry name" value="BIOTINYL_LIPOYL"/>
    <property type="match status" value="1"/>
</dbReference>
<evidence type="ECO:0000259" key="9">
    <source>
        <dbReference type="PROSITE" id="PS50968"/>
    </source>
</evidence>
<keyword evidence="5 8" id="KW-0443">Lipid metabolism</keyword>
<dbReference type="Gene3D" id="2.40.50.100">
    <property type="match status" value="1"/>
</dbReference>
<dbReference type="InterPro" id="IPR011053">
    <property type="entry name" value="Single_hybrid_motif"/>
</dbReference>
<keyword evidence="4 8" id="KW-0276">Fatty acid metabolism</keyword>
<dbReference type="CDD" id="cd06850">
    <property type="entry name" value="biotinyl_domain"/>
    <property type="match status" value="1"/>
</dbReference>
<protein>
    <recommendedName>
        <fullName evidence="2 8">Biotin carboxyl carrier protein of acetyl-CoA carboxylase</fullName>
    </recommendedName>
</protein>
<comment type="function">
    <text evidence="8">This protein is a component of the acetyl coenzyme A carboxylase complex; first, biotin carboxylase catalyzes the carboxylation of the carrier protein and then the transcarboxylase transfers the carboxyl group to form malonyl-CoA.</text>
</comment>
<dbReference type="Proteomes" id="UP000260649">
    <property type="component" value="Unassembled WGS sequence"/>
</dbReference>
<dbReference type="GO" id="GO:0006633">
    <property type="term" value="P:fatty acid biosynthetic process"/>
    <property type="evidence" value="ECO:0007669"/>
    <property type="project" value="UniProtKB-UniPathway"/>
</dbReference>
<dbReference type="GO" id="GO:0009317">
    <property type="term" value="C:acetyl-CoA carboxylase complex"/>
    <property type="evidence" value="ECO:0007669"/>
    <property type="project" value="InterPro"/>
</dbReference>
<dbReference type="PANTHER" id="PTHR45266">
    <property type="entry name" value="OXALOACETATE DECARBOXYLASE ALPHA CHAIN"/>
    <property type="match status" value="1"/>
</dbReference>
<dbReference type="SUPFAM" id="SSF51230">
    <property type="entry name" value="Single hybrid motif"/>
    <property type="match status" value="1"/>
</dbReference>
<keyword evidence="6 8" id="KW-0275">Fatty acid biosynthesis</keyword>
<dbReference type="NCBIfam" id="TIGR00531">
    <property type="entry name" value="BCCP"/>
    <property type="match status" value="1"/>
</dbReference>
<evidence type="ECO:0000256" key="2">
    <source>
        <dbReference type="ARBA" id="ARBA00017562"/>
    </source>
</evidence>
<dbReference type="EMBL" id="QQRQ01000014">
    <property type="protein sequence ID" value="RFT06241.1"/>
    <property type="molecule type" value="Genomic_DNA"/>
</dbReference>
<dbReference type="InterPro" id="IPR050709">
    <property type="entry name" value="Biotin_Carboxyl_Carrier/Decarb"/>
</dbReference>
<name>A0A3E2B2N4_9FIRM</name>
<dbReference type="FunFam" id="2.40.50.100:FF:000003">
    <property type="entry name" value="Acetyl-CoA carboxylase biotin carboxyl carrier protein"/>
    <property type="match status" value="1"/>
</dbReference>
<feature type="domain" description="Lipoyl-binding" evidence="9">
    <location>
        <begin position="63"/>
        <end position="139"/>
    </location>
</feature>
<dbReference type="PROSITE" id="PS00188">
    <property type="entry name" value="BIOTIN"/>
    <property type="match status" value="1"/>
</dbReference>
<comment type="caution">
    <text evidence="10">The sequence shown here is derived from an EMBL/GenBank/DDBJ whole genome shotgun (WGS) entry which is preliminary data.</text>
</comment>
<evidence type="ECO:0000256" key="6">
    <source>
        <dbReference type="ARBA" id="ARBA00023160"/>
    </source>
</evidence>
<gene>
    <name evidence="10" type="primary">accB</name>
    <name evidence="10" type="ORF">DV520_08500</name>
</gene>
<organism evidence="10 11">
    <name type="scientific">Evtepia gabavorous</name>
    <dbReference type="NCBI Taxonomy" id="2211183"/>
    <lineage>
        <taxon>Bacteria</taxon>
        <taxon>Bacillati</taxon>
        <taxon>Bacillota</taxon>
        <taxon>Clostridia</taxon>
        <taxon>Eubacteriales</taxon>
        <taxon>Evtepia</taxon>
    </lineage>
</organism>
<dbReference type="UniPathway" id="UPA00094"/>
<dbReference type="RefSeq" id="WP_021920352.1">
    <property type="nucleotide sequence ID" value="NZ_CAKXKJ010000007.1"/>
</dbReference>
<evidence type="ECO:0000256" key="7">
    <source>
        <dbReference type="ARBA" id="ARBA00023267"/>
    </source>
</evidence>
<accession>A0A3E2B2N4</accession>
<keyword evidence="11" id="KW-1185">Reference proteome</keyword>
<evidence type="ECO:0000256" key="8">
    <source>
        <dbReference type="RuleBase" id="RU364072"/>
    </source>
</evidence>
<reference evidence="10 11" key="1">
    <citation type="submission" date="2018-07" db="EMBL/GenBank/DDBJ databases">
        <title>GABA Modulating Bacteria of the Human Gut Microbiota.</title>
        <authorList>
            <person name="Strandwitz P."/>
            <person name="Kim K.H."/>
            <person name="Terekhova D."/>
            <person name="Liu J.K."/>
            <person name="Sharma A."/>
            <person name="Levering J."/>
            <person name="Mcdonald D."/>
            <person name="Dietrich D."/>
            <person name="Ramadhar T.R."/>
            <person name="Lekbua A."/>
            <person name="Mroue N."/>
            <person name="Liston C."/>
            <person name="Stewart E.J."/>
            <person name="Dubin M.J."/>
            <person name="Zengler K."/>
            <person name="Knight R."/>
            <person name="Gilbert J.A."/>
            <person name="Clardy J."/>
            <person name="Lewis K."/>
        </authorList>
    </citation>
    <scope>NUCLEOTIDE SEQUENCE [LARGE SCALE GENOMIC DNA]</scope>
    <source>
        <strain evidence="10 11">KLE1738</strain>
    </source>
</reference>
<dbReference type="InterPro" id="IPR001882">
    <property type="entry name" value="Biotin_BS"/>
</dbReference>
<dbReference type="GeneID" id="97995770"/>
<comment type="pathway">
    <text evidence="1 8">Lipid metabolism; fatty acid biosynthesis.</text>
</comment>
<keyword evidence="7 8" id="KW-0092">Biotin</keyword>
<dbReference type="PRINTS" id="PR01071">
    <property type="entry name" value="ACOABIOTINCC"/>
</dbReference>
<dbReference type="InterPro" id="IPR000089">
    <property type="entry name" value="Biotin_lipoyl"/>
</dbReference>
<evidence type="ECO:0000256" key="5">
    <source>
        <dbReference type="ARBA" id="ARBA00023098"/>
    </source>
</evidence>
<dbReference type="GO" id="GO:0003989">
    <property type="term" value="F:acetyl-CoA carboxylase activity"/>
    <property type="evidence" value="ECO:0007669"/>
    <property type="project" value="InterPro"/>
</dbReference>
<sequence length="141" mass="15266">MNEAEIRKYAELMRELDLTGLEVTENGCVVRLERTPAAPVLPRETVAVPPAPPVPAAAPQEGTTEVTSPMVGVFYAAPAENAEPFVKVGDRVKRGQTLCIVEAMKLMNEIMAELDGEIVEVCVQNGQVVDFGCPLFRIKGQ</sequence>
<evidence type="ECO:0000256" key="1">
    <source>
        <dbReference type="ARBA" id="ARBA00005194"/>
    </source>
</evidence>
<dbReference type="InterPro" id="IPR001249">
    <property type="entry name" value="AcCoA_biotinCC"/>
</dbReference>
<evidence type="ECO:0000313" key="11">
    <source>
        <dbReference type="Proteomes" id="UP000260649"/>
    </source>
</evidence>
<proteinExistence type="predicted"/>
<dbReference type="AlphaFoldDB" id="A0A3E2B2N4"/>
<dbReference type="PANTHER" id="PTHR45266:SF3">
    <property type="entry name" value="OXALOACETATE DECARBOXYLASE ALPHA CHAIN"/>
    <property type="match status" value="1"/>
</dbReference>
<keyword evidence="3 8" id="KW-0444">Lipid biosynthesis</keyword>
<evidence type="ECO:0000256" key="4">
    <source>
        <dbReference type="ARBA" id="ARBA00022832"/>
    </source>
</evidence>
<evidence type="ECO:0000256" key="3">
    <source>
        <dbReference type="ARBA" id="ARBA00022516"/>
    </source>
</evidence>
<dbReference type="OrthoDB" id="9811735at2"/>
<dbReference type="Pfam" id="PF00364">
    <property type="entry name" value="Biotin_lipoyl"/>
    <property type="match status" value="1"/>
</dbReference>
<evidence type="ECO:0000313" key="10">
    <source>
        <dbReference type="EMBL" id="RFT06241.1"/>
    </source>
</evidence>